<organism evidence="1">
    <name type="scientific">Cupriavidus taiwanensis</name>
    <dbReference type="NCBI Taxonomy" id="164546"/>
    <lineage>
        <taxon>Bacteria</taxon>
        <taxon>Pseudomonadati</taxon>
        <taxon>Pseudomonadota</taxon>
        <taxon>Betaproteobacteria</taxon>
        <taxon>Burkholderiales</taxon>
        <taxon>Burkholderiaceae</taxon>
        <taxon>Cupriavidus</taxon>
    </lineage>
</organism>
<name>A0A375B9J5_9BURK</name>
<proteinExistence type="predicted"/>
<evidence type="ECO:0000313" key="1">
    <source>
        <dbReference type="EMBL" id="SOY40318.1"/>
    </source>
</evidence>
<comment type="caution">
    <text evidence="1">The sequence shown here is derived from an EMBL/GenBank/DDBJ whole genome shotgun (WGS) entry which is preliminary data.</text>
</comment>
<dbReference type="AlphaFoldDB" id="A0A375B9J5"/>
<gene>
    <name evidence="1" type="ORF">CBM2586_A10283</name>
</gene>
<accession>A0A375B9J5</accession>
<dbReference type="Proteomes" id="UP000257016">
    <property type="component" value="Unassembled WGS sequence"/>
</dbReference>
<protein>
    <submittedName>
        <fullName evidence="1">Uncharacterized protein</fullName>
    </submittedName>
</protein>
<sequence>MEHRVAIWADGHQILNWVDNIGLSDFAHRHNMVNVYKAFAKFSI</sequence>
<dbReference type="EMBL" id="OFSN01000001">
    <property type="protein sequence ID" value="SOY40318.1"/>
    <property type="molecule type" value="Genomic_DNA"/>
</dbReference>
<reference evidence="1" key="1">
    <citation type="submission" date="2018-01" db="EMBL/GenBank/DDBJ databases">
        <authorList>
            <person name="Clerissi C."/>
        </authorList>
    </citation>
    <scope>NUCLEOTIDE SEQUENCE</scope>
    <source>
        <strain evidence="1">Cupriavidus taiwanensis LMG 19430</strain>
    </source>
</reference>